<keyword evidence="3" id="KW-1185">Reference proteome</keyword>
<comment type="caution">
    <text evidence="2">The sequence shown here is derived from an EMBL/GenBank/DDBJ whole genome shotgun (WGS) entry which is preliminary data.</text>
</comment>
<sequence>MNSKTNGMKRNTINIRRRMGIMPFTAVALMVLVMLGSCELERSRNKKLDGYWRLQQIDTIGTGGVNTMQGKRMFWAIQHKLLELRDIDGNVAKCLLRFEKQGDSLMLSQPYLYDRENGDKPLTNTEILQHYGVNRLNEHFRIDNLTSSRMVLSSRKCRLHFVKF</sequence>
<organism evidence="2 3">
    <name type="scientific">Hoylesella loescheii DSM 19665 = JCM 12249 = ATCC 15930</name>
    <dbReference type="NCBI Taxonomy" id="1122985"/>
    <lineage>
        <taxon>Bacteria</taxon>
        <taxon>Pseudomonadati</taxon>
        <taxon>Bacteroidota</taxon>
        <taxon>Bacteroidia</taxon>
        <taxon>Bacteroidales</taxon>
        <taxon>Prevotellaceae</taxon>
        <taxon>Hoylesella</taxon>
    </lineage>
</organism>
<gene>
    <name evidence="2" type="ORF">HMPREF1991_00837</name>
</gene>
<dbReference type="Gene3D" id="2.40.128.280">
    <property type="match status" value="1"/>
</dbReference>
<evidence type="ECO:0000313" key="2">
    <source>
        <dbReference type="EMBL" id="KDR53056.1"/>
    </source>
</evidence>
<name>A0A069QT90_HOYLO</name>
<evidence type="ECO:0000259" key="1">
    <source>
        <dbReference type="Pfam" id="PF16585"/>
    </source>
</evidence>
<feature type="domain" description="Lipocalin-like" evidence="1">
    <location>
        <begin position="34"/>
        <end position="164"/>
    </location>
</feature>
<dbReference type="AlphaFoldDB" id="A0A069QT90"/>
<dbReference type="InterPro" id="IPR024311">
    <property type="entry name" value="Lipocalin-like"/>
</dbReference>
<evidence type="ECO:0000313" key="3">
    <source>
        <dbReference type="Proteomes" id="UP000027442"/>
    </source>
</evidence>
<dbReference type="Proteomes" id="UP000027442">
    <property type="component" value="Unassembled WGS sequence"/>
</dbReference>
<accession>A0A069QT90</accession>
<dbReference type="PATRIC" id="fig|1122985.7.peg.867"/>
<reference evidence="2 3" key="1">
    <citation type="submission" date="2013-08" db="EMBL/GenBank/DDBJ databases">
        <authorList>
            <person name="Weinstock G."/>
            <person name="Sodergren E."/>
            <person name="Wylie T."/>
            <person name="Fulton L."/>
            <person name="Fulton R."/>
            <person name="Fronick C."/>
            <person name="O'Laughlin M."/>
            <person name="Godfrey J."/>
            <person name="Miner T."/>
            <person name="Herter B."/>
            <person name="Appelbaum E."/>
            <person name="Cordes M."/>
            <person name="Lek S."/>
            <person name="Wollam A."/>
            <person name="Pepin K.H."/>
            <person name="Palsikar V.B."/>
            <person name="Mitreva M."/>
            <person name="Wilson R.K."/>
        </authorList>
    </citation>
    <scope>NUCLEOTIDE SEQUENCE [LARGE SCALE GENOMIC DNA]</scope>
    <source>
        <strain evidence="2 3">ATCC 15930</strain>
    </source>
</reference>
<dbReference type="EMBL" id="JNGW01000031">
    <property type="protein sequence ID" value="KDR53056.1"/>
    <property type="molecule type" value="Genomic_DNA"/>
</dbReference>
<dbReference type="eggNOG" id="ENOG5033DA0">
    <property type="taxonomic scope" value="Bacteria"/>
</dbReference>
<proteinExistence type="predicted"/>
<protein>
    <recommendedName>
        <fullName evidence="1">Lipocalin-like domain-containing protein</fullName>
    </recommendedName>
</protein>
<dbReference type="Pfam" id="PF16585">
    <property type="entry name" value="Lipocalin_8"/>
    <property type="match status" value="1"/>
</dbReference>
<dbReference type="HOGENOM" id="CLU_146038_0_0_10"/>